<feature type="domain" description="Aminotransferase class V" evidence="4">
    <location>
        <begin position="112"/>
        <end position="210"/>
    </location>
</feature>
<evidence type="ECO:0000256" key="1">
    <source>
        <dbReference type="ARBA" id="ARBA00001933"/>
    </source>
</evidence>
<dbReference type="SUPFAM" id="SSF53383">
    <property type="entry name" value="PLP-dependent transferases"/>
    <property type="match status" value="1"/>
</dbReference>
<dbReference type="Proteomes" id="UP000270924">
    <property type="component" value="Unassembled WGS sequence"/>
</dbReference>
<dbReference type="GO" id="GO:0005783">
    <property type="term" value="C:endoplasmic reticulum"/>
    <property type="evidence" value="ECO:0007669"/>
    <property type="project" value="TreeGrafter"/>
</dbReference>
<proteinExistence type="predicted"/>
<dbReference type="InterPro" id="IPR015421">
    <property type="entry name" value="PyrdxlP-dep_Trfase_major"/>
</dbReference>
<evidence type="ECO:0000313" key="5">
    <source>
        <dbReference type="EMBL" id="VDM17428.1"/>
    </source>
</evidence>
<organism evidence="5 6">
    <name type="scientific">Wuchereria bancrofti</name>
    <dbReference type="NCBI Taxonomy" id="6293"/>
    <lineage>
        <taxon>Eukaryota</taxon>
        <taxon>Metazoa</taxon>
        <taxon>Ecdysozoa</taxon>
        <taxon>Nematoda</taxon>
        <taxon>Chromadorea</taxon>
        <taxon>Rhabditida</taxon>
        <taxon>Spirurina</taxon>
        <taxon>Spiruromorpha</taxon>
        <taxon>Filarioidea</taxon>
        <taxon>Onchocercidae</taxon>
        <taxon>Wuchereria</taxon>
    </lineage>
</organism>
<dbReference type="GO" id="GO:0008117">
    <property type="term" value="F:sphinganine-1-phosphate aldolase activity"/>
    <property type="evidence" value="ECO:0007669"/>
    <property type="project" value="TreeGrafter"/>
</dbReference>
<dbReference type="OrthoDB" id="10254570at2759"/>
<evidence type="ECO:0000256" key="3">
    <source>
        <dbReference type="ARBA" id="ARBA00023239"/>
    </source>
</evidence>
<dbReference type="InterPro" id="IPR015422">
    <property type="entry name" value="PyrdxlP-dep_Trfase_small"/>
</dbReference>
<keyword evidence="3" id="KW-0456">Lyase</keyword>
<comment type="cofactor">
    <cofactor evidence="1">
        <name>pyridoxal 5'-phosphate</name>
        <dbReference type="ChEBI" id="CHEBI:597326"/>
    </cofactor>
</comment>
<gene>
    <name evidence="5" type="ORF">WBA_LOCUS9734</name>
</gene>
<dbReference type="EMBL" id="UYWW01010103">
    <property type="protein sequence ID" value="VDM17428.1"/>
    <property type="molecule type" value="Genomic_DNA"/>
</dbReference>
<evidence type="ECO:0000259" key="4">
    <source>
        <dbReference type="Pfam" id="PF00266"/>
    </source>
</evidence>
<dbReference type="InParanoid" id="A0A3P7G3V0"/>
<evidence type="ECO:0000313" key="6">
    <source>
        <dbReference type="Proteomes" id="UP000270924"/>
    </source>
</evidence>
<reference evidence="5 6" key="1">
    <citation type="submission" date="2018-11" db="EMBL/GenBank/DDBJ databases">
        <authorList>
            <consortium name="Pathogen Informatics"/>
        </authorList>
    </citation>
    <scope>NUCLEOTIDE SEQUENCE [LARGE SCALE GENOMIC DNA]</scope>
</reference>
<dbReference type="PANTHER" id="PTHR42735:SF6">
    <property type="entry name" value="SPHINGOSINE-1-PHOSPHATE LYASE 1"/>
    <property type="match status" value="1"/>
</dbReference>
<dbReference type="InterPro" id="IPR000192">
    <property type="entry name" value="Aminotrans_V_dom"/>
</dbReference>
<dbReference type="GO" id="GO:0016020">
    <property type="term" value="C:membrane"/>
    <property type="evidence" value="ECO:0007669"/>
    <property type="project" value="GOC"/>
</dbReference>
<dbReference type="InterPro" id="IPR015424">
    <property type="entry name" value="PyrdxlP-dep_Trfase"/>
</dbReference>
<evidence type="ECO:0000256" key="2">
    <source>
        <dbReference type="ARBA" id="ARBA00022898"/>
    </source>
</evidence>
<dbReference type="Gene3D" id="3.90.1150.10">
    <property type="entry name" value="Aspartate Aminotransferase, domain 1"/>
    <property type="match status" value="1"/>
</dbReference>
<accession>A0A3P7G3V0</accession>
<dbReference type="PANTHER" id="PTHR42735">
    <property type="match status" value="1"/>
</dbReference>
<protein>
    <recommendedName>
        <fullName evidence="4">Aminotransferase class V domain-containing protein</fullName>
    </recommendedName>
</protein>
<dbReference type="Gene3D" id="3.40.640.10">
    <property type="entry name" value="Type I PLP-dependent aspartate aminotransferase-like (Major domain)"/>
    <property type="match status" value="1"/>
</dbReference>
<name>A0A3P7G3V0_WUCBA</name>
<dbReference type="AlphaFoldDB" id="A0A3P7G3V0"/>
<dbReference type="Pfam" id="PF00266">
    <property type="entry name" value="Aminotran_5"/>
    <property type="match status" value="1"/>
</dbReference>
<sequence>MDSVKIISIAEIYYIHILEQYNAMTELNVLSGKVSGAVYTDQNSKQSDLLSKVIIVHFKNFLKIFDIYAYANPLHPDIFAGCRKMEAEVVHIVANLFHGGSNCRGTVCLNHVTSGGTESILLAMLSYRNYANVKGISEPEILVPITAHAAFDKAAHLFRMRIRHIPVGNNQKVDIDKMQQAISSDTCVLVGSAPNFPTGTMDDIEQIAQVYLIMQMDVDI</sequence>
<dbReference type="GO" id="GO:0030149">
    <property type="term" value="P:sphingolipid catabolic process"/>
    <property type="evidence" value="ECO:0007669"/>
    <property type="project" value="TreeGrafter"/>
</dbReference>
<keyword evidence="2" id="KW-0663">Pyridoxal phosphate</keyword>
<keyword evidence="6" id="KW-1185">Reference proteome</keyword>
<dbReference type="InterPro" id="IPR050477">
    <property type="entry name" value="GrpII_AminoAcid_Decarb"/>
</dbReference>